<comment type="caution">
    <text evidence="12">The sequence shown here is derived from an EMBL/GenBank/DDBJ whole genome shotgun (WGS) entry which is preliminary data.</text>
</comment>
<dbReference type="PROSITE" id="PS50109">
    <property type="entry name" value="HIS_KIN"/>
    <property type="match status" value="1"/>
</dbReference>
<accession>A0ABU9AXI8</accession>
<dbReference type="InterPro" id="IPR000700">
    <property type="entry name" value="PAS-assoc_C"/>
</dbReference>
<name>A0ABU9AXI8_9BACT</name>
<dbReference type="SMART" id="SM00086">
    <property type="entry name" value="PAC"/>
    <property type="match status" value="1"/>
</dbReference>
<dbReference type="InterPro" id="IPR036890">
    <property type="entry name" value="HATPase_C_sf"/>
</dbReference>
<dbReference type="SMART" id="SM00387">
    <property type="entry name" value="HATPase_c"/>
    <property type="match status" value="1"/>
</dbReference>
<dbReference type="Gene3D" id="3.40.50.2300">
    <property type="match status" value="1"/>
</dbReference>
<dbReference type="InterPro" id="IPR003018">
    <property type="entry name" value="GAF"/>
</dbReference>
<dbReference type="EMBL" id="JBBUKT010000007">
    <property type="protein sequence ID" value="MEK7952386.1"/>
    <property type="molecule type" value="Genomic_DNA"/>
</dbReference>
<dbReference type="InterPro" id="IPR011006">
    <property type="entry name" value="CheY-like_superfamily"/>
</dbReference>
<dbReference type="SUPFAM" id="SSF55781">
    <property type="entry name" value="GAF domain-like"/>
    <property type="match status" value="1"/>
</dbReference>
<dbReference type="Pfam" id="PF08448">
    <property type="entry name" value="PAS_4"/>
    <property type="match status" value="1"/>
</dbReference>
<evidence type="ECO:0000256" key="1">
    <source>
        <dbReference type="ARBA" id="ARBA00000085"/>
    </source>
</evidence>
<dbReference type="CDD" id="cd00082">
    <property type="entry name" value="HisKA"/>
    <property type="match status" value="1"/>
</dbReference>
<feature type="domain" description="Response regulatory" evidence="9">
    <location>
        <begin position="903"/>
        <end position="1019"/>
    </location>
</feature>
<dbReference type="InterPro" id="IPR003594">
    <property type="entry name" value="HATPase_dom"/>
</dbReference>
<dbReference type="PROSITE" id="PS50112">
    <property type="entry name" value="PAS"/>
    <property type="match status" value="1"/>
</dbReference>
<keyword evidence="5" id="KW-0418">Kinase</keyword>
<protein>
    <recommendedName>
        <fullName evidence="2">histidine kinase</fullName>
        <ecNumber evidence="2">2.7.13.3</ecNumber>
    </recommendedName>
</protein>
<dbReference type="SUPFAM" id="SSF47384">
    <property type="entry name" value="Homodimeric domain of signal transducing histidine kinase"/>
    <property type="match status" value="1"/>
</dbReference>
<dbReference type="SMART" id="SM00091">
    <property type="entry name" value="PAS"/>
    <property type="match status" value="2"/>
</dbReference>
<dbReference type="Gene3D" id="1.10.287.130">
    <property type="match status" value="1"/>
</dbReference>
<dbReference type="InterPro" id="IPR004358">
    <property type="entry name" value="Sig_transdc_His_kin-like_C"/>
</dbReference>
<dbReference type="Pfam" id="PF08447">
    <property type="entry name" value="PAS_3"/>
    <property type="match status" value="1"/>
</dbReference>
<dbReference type="PROSITE" id="PS50110">
    <property type="entry name" value="RESPONSE_REGULATORY"/>
    <property type="match status" value="1"/>
</dbReference>
<dbReference type="CDD" id="cd00130">
    <property type="entry name" value="PAS"/>
    <property type="match status" value="2"/>
</dbReference>
<dbReference type="SUPFAM" id="SSF55874">
    <property type="entry name" value="ATPase domain of HSP90 chaperone/DNA topoisomerase II/histidine kinase"/>
    <property type="match status" value="1"/>
</dbReference>
<dbReference type="InterPro" id="IPR005467">
    <property type="entry name" value="His_kinase_dom"/>
</dbReference>
<dbReference type="InterPro" id="IPR001610">
    <property type="entry name" value="PAC"/>
</dbReference>
<dbReference type="Pfam" id="PF00072">
    <property type="entry name" value="Response_reg"/>
    <property type="match status" value="1"/>
</dbReference>
<keyword evidence="3 6" id="KW-0597">Phosphoprotein</keyword>
<dbReference type="SUPFAM" id="SSF55785">
    <property type="entry name" value="PYP-like sensor domain (PAS domain)"/>
    <property type="match status" value="2"/>
</dbReference>
<evidence type="ECO:0000256" key="4">
    <source>
        <dbReference type="ARBA" id="ARBA00022679"/>
    </source>
</evidence>
<dbReference type="Pfam" id="PF01590">
    <property type="entry name" value="GAF"/>
    <property type="match status" value="1"/>
</dbReference>
<dbReference type="InterPro" id="IPR029016">
    <property type="entry name" value="GAF-like_dom_sf"/>
</dbReference>
<feature type="domain" description="Histidine kinase" evidence="8">
    <location>
        <begin position="664"/>
        <end position="881"/>
    </location>
</feature>
<dbReference type="Proteomes" id="UP001371305">
    <property type="component" value="Unassembled WGS sequence"/>
</dbReference>
<feature type="domain" description="PAS" evidence="10">
    <location>
        <begin position="360"/>
        <end position="430"/>
    </location>
</feature>
<dbReference type="InterPro" id="IPR001789">
    <property type="entry name" value="Sig_transdc_resp-reg_receiver"/>
</dbReference>
<evidence type="ECO:0000256" key="7">
    <source>
        <dbReference type="SAM" id="Coils"/>
    </source>
</evidence>
<dbReference type="NCBIfam" id="TIGR00229">
    <property type="entry name" value="sensory_box"/>
    <property type="match status" value="2"/>
</dbReference>
<evidence type="ECO:0000259" key="8">
    <source>
        <dbReference type="PROSITE" id="PS50109"/>
    </source>
</evidence>
<dbReference type="PANTHER" id="PTHR43047:SF72">
    <property type="entry name" value="OSMOSENSING HISTIDINE PROTEIN KINASE SLN1"/>
    <property type="match status" value="1"/>
</dbReference>
<feature type="coiled-coil region" evidence="7">
    <location>
        <begin position="343"/>
        <end position="370"/>
    </location>
</feature>
<gene>
    <name evidence="12" type="ORF">WKV53_17880</name>
</gene>
<feature type="domain" description="PAC" evidence="11">
    <location>
        <begin position="433"/>
        <end position="485"/>
    </location>
</feature>
<dbReference type="PRINTS" id="PR00344">
    <property type="entry name" value="BCTRLSENSOR"/>
</dbReference>
<keyword evidence="7" id="KW-0175">Coiled coil</keyword>
<dbReference type="PROSITE" id="PS50113">
    <property type="entry name" value="PAC"/>
    <property type="match status" value="2"/>
</dbReference>
<dbReference type="EC" id="2.7.13.3" evidence="2"/>
<evidence type="ECO:0000256" key="5">
    <source>
        <dbReference type="ARBA" id="ARBA00022777"/>
    </source>
</evidence>
<evidence type="ECO:0000256" key="3">
    <source>
        <dbReference type="ARBA" id="ARBA00022553"/>
    </source>
</evidence>
<evidence type="ECO:0000313" key="12">
    <source>
        <dbReference type="EMBL" id="MEK7952386.1"/>
    </source>
</evidence>
<sequence>MDTAGRGVYNIGGTRMQYPREVIVAIYSCGPAGKIQSYNEAARRLWGGIPGDTPWSGAMRFLRMDGSPVPIDDLPPCRAWQTQAVVTGVFMIETSSGTRFPMTVHAELQCGADGHPAGVTVLITESRTIQPDPSSATPLPFENPSPVIRVVGIDRIGFANPAAEALLQQWNVSSGAPAPALIQRMVSDATAHGAPLDVEKTIGDRTYFIKVVPVADGVHANLYFTDITELKKLEHHLRCSQERFDALALHSPVATYIKDADGRYTQANPVACRYLGAVGDVVGLTDEDLLPPEMAALLHENDQEVIRLGQTIVSEEQVGRWRFLTSKFPLPDENGNLTQVGGVSVEITERAEIERKLRESEERFRILTDNAPVGIFLSSADGQALFVNRAWCTMAGMTTEKALGTGWTGALHPEDRERVTQGWDHAVDQHMASYSEFRFLHADGSVVWVHGCALQLTGPDGELTGYIGSCVDVTERMSADLLLQRQSARLRLLWEAAGVILSTERPDVMLQKLFEKISPHLELDAFFSFMVDPSGDDLALFSCSGITEEQKSQLGRLSFGQAICGTVALRREPMVVSCIQQSDDEMASLVRGYGVSVYACNPLMAGGELLGTLSFASRTRTHFDADEIEFLETITHSFTGAYVRWRLLEDLRSADRKKDEFLATLAHELRNPLAPIRTGLEVMKMAGGLSAPLEKVRATMERQMDQLVTLVNDLIDVSRITRGKLQLRLTQCRFADIVRSATEASLPGIIEAGHYLDVSVPDAEIHLNADPHRLAQVISNLLNNAAKYTPRGGTIRLAAEVGQGTLSVRVQDTGKGIPSGMLDRIFEMFAQIESPTQDHGGLGIGLTLVKSLIQMHGGSVRAESAGPGKGSTFHLQLPAIIREPAPAPSLAVAGNGHHASGKRVLIVDDNTDAAQVLAMAVTLMGHEVATAENGQVALDLVPGFRPHVVFMDLGMPVMDGWEAAKRLRAQPGSETIHLVALTGWGQDGDRERTRAAGFDQHLVKPADPETLRRVLLESAP</sequence>
<dbReference type="SMART" id="SM00388">
    <property type="entry name" value="HisKA"/>
    <property type="match status" value="1"/>
</dbReference>
<dbReference type="Gene3D" id="3.30.450.20">
    <property type="entry name" value="PAS domain"/>
    <property type="match status" value="2"/>
</dbReference>
<organism evidence="12 13">
    <name type="scientific">Luteolibacter soli</name>
    <dbReference type="NCBI Taxonomy" id="3135280"/>
    <lineage>
        <taxon>Bacteria</taxon>
        <taxon>Pseudomonadati</taxon>
        <taxon>Verrucomicrobiota</taxon>
        <taxon>Verrucomicrobiia</taxon>
        <taxon>Verrucomicrobiales</taxon>
        <taxon>Verrucomicrobiaceae</taxon>
        <taxon>Luteolibacter</taxon>
    </lineage>
</organism>
<keyword evidence="13" id="KW-1185">Reference proteome</keyword>
<dbReference type="InterPro" id="IPR035965">
    <property type="entry name" value="PAS-like_dom_sf"/>
</dbReference>
<dbReference type="InterPro" id="IPR013655">
    <property type="entry name" value="PAS_fold_3"/>
</dbReference>
<keyword evidence="4" id="KW-0808">Transferase</keyword>
<dbReference type="Pfam" id="PF00512">
    <property type="entry name" value="HisKA"/>
    <property type="match status" value="1"/>
</dbReference>
<evidence type="ECO:0000313" key="13">
    <source>
        <dbReference type="Proteomes" id="UP001371305"/>
    </source>
</evidence>
<dbReference type="Pfam" id="PF02518">
    <property type="entry name" value="HATPase_c"/>
    <property type="match status" value="1"/>
</dbReference>
<dbReference type="SUPFAM" id="SSF52172">
    <property type="entry name" value="CheY-like"/>
    <property type="match status" value="1"/>
</dbReference>
<dbReference type="InterPro" id="IPR013656">
    <property type="entry name" value="PAS_4"/>
</dbReference>
<feature type="modified residue" description="4-aspartylphosphate" evidence="6">
    <location>
        <position position="952"/>
    </location>
</feature>
<dbReference type="CDD" id="cd17580">
    <property type="entry name" value="REC_2_DhkD-like"/>
    <property type="match status" value="1"/>
</dbReference>
<reference evidence="12 13" key="1">
    <citation type="submission" date="2024-04" db="EMBL/GenBank/DDBJ databases">
        <title>Luteolibacter sp. isolated from soil.</title>
        <authorList>
            <person name="An J."/>
        </authorList>
    </citation>
    <scope>NUCLEOTIDE SEQUENCE [LARGE SCALE GENOMIC DNA]</scope>
    <source>
        <strain evidence="12 13">Y139</strain>
    </source>
</reference>
<dbReference type="SMART" id="SM00065">
    <property type="entry name" value="GAF"/>
    <property type="match status" value="1"/>
</dbReference>
<feature type="domain" description="PAC" evidence="11">
    <location>
        <begin position="299"/>
        <end position="359"/>
    </location>
</feature>
<evidence type="ECO:0000259" key="9">
    <source>
        <dbReference type="PROSITE" id="PS50110"/>
    </source>
</evidence>
<dbReference type="InterPro" id="IPR003661">
    <property type="entry name" value="HisK_dim/P_dom"/>
</dbReference>
<dbReference type="InterPro" id="IPR000014">
    <property type="entry name" value="PAS"/>
</dbReference>
<evidence type="ECO:0000256" key="2">
    <source>
        <dbReference type="ARBA" id="ARBA00012438"/>
    </source>
</evidence>
<evidence type="ECO:0000256" key="6">
    <source>
        <dbReference type="PROSITE-ProRule" id="PRU00169"/>
    </source>
</evidence>
<evidence type="ECO:0000259" key="11">
    <source>
        <dbReference type="PROSITE" id="PS50113"/>
    </source>
</evidence>
<comment type="catalytic activity">
    <reaction evidence="1">
        <text>ATP + protein L-histidine = ADP + protein N-phospho-L-histidine.</text>
        <dbReference type="EC" id="2.7.13.3"/>
    </reaction>
</comment>
<dbReference type="SMART" id="SM00448">
    <property type="entry name" value="REC"/>
    <property type="match status" value="1"/>
</dbReference>
<proteinExistence type="predicted"/>
<dbReference type="InterPro" id="IPR036097">
    <property type="entry name" value="HisK_dim/P_sf"/>
</dbReference>
<dbReference type="Gene3D" id="3.30.450.40">
    <property type="match status" value="1"/>
</dbReference>
<evidence type="ECO:0000259" key="10">
    <source>
        <dbReference type="PROSITE" id="PS50112"/>
    </source>
</evidence>
<dbReference type="Gene3D" id="3.30.565.10">
    <property type="entry name" value="Histidine kinase-like ATPase, C-terminal domain"/>
    <property type="match status" value="1"/>
</dbReference>
<dbReference type="PANTHER" id="PTHR43047">
    <property type="entry name" value="TWO-COMPONENT HISTIDINE PROTEIN KINASE"/>
    <property type="match status" value="1"/>
</dbReference>